<dbReference type="RefSeq" id="WP_008951369.1">
    <property type="nucleotide sequence ID" value="NZ_AHTH01000047.1"/>
</dbReference>
<dbReference type="Gene3D" id="3.40.710.10">
    <property type="entry name" value="DD-peptidase/beta-lactamase superfamily"/>
    <property type="match status" value="1"/>
</dbReference>
<name>H3ZHA0_9ALTE</name>
<dbReference type="PROSITE" id="PS51318">
    <property type="entry name" value="TAT"/>
    <property type="match status" value="1"/>
</dbReference>
<dbReference type="InterPro" id="IPR006311">
    <property type="entry name" value="TAT_signal"/>
</dbReference>
<dbReference type="eggNOG" id="COG2367">
    <property type="taxonomic scope" value="Bacteria"/>
</dbReference>
<evidence type="ECO:0000256" key="5">
    <source>
        <dbReference type="ARBA" id="ARBA00023251"/>
    </source>
</evidence>
<dbReference type="GO" id="GO:0030655">
    <property type="term" value="P:beta-lactam antibiotic catabolic process"/>
    <property type="evidence" value="ECO:0007669"/>
    <property type="project" value="InterPro"/>
</dbReference>
<dbReference type="InterPro" id="IPR000871">
    <property type="entry name" value="Beta-lactam_class-A"/>
</dbReference>
<dbReference type="NCBIfam" id="NF033103">
    <property type="entry name" value="bla_class_A"/>
    <property type="match status" value="1"/>
</dbReference>
<dbReference type="InterPro" id="IPR012338">
    <property type="entry name" value="Beta-lactam/transpept-like"/>
</dbReference>
<comment type="similarity">
    <text evidence="2 6">Belongs to the class-A beta-lactamase family.</text>
</comment>
<protein>
    <recommendedName>
        <fullName evidence="3 6">Beta-lactamase</fullName>
        <ecNumber evidence="3 6">3.5.2.6</ecNumber>
    </recommendedName>
</protein>
<proteinExistence type="inferred from homology"/>
<dbReference type="PROSITE" id="PS00146">
    <property type="entry name" value="BETA_LACTAMASE_A"/>
    <property type="match status" value="1"/>
</dbReference>
<keyword evidence="4 6" id="KW-0378">Hydrolase</keyword>
<sequence>MLTRRDFLLSCAASTTLLAIPAMAATTAANVSATGLPSRRFDAAQRLQALEVGHARLGVCLLDTATGEVSGNRMDEYFAMCSTFKLALAAAYLREADQGRLDLDEMLPYSEADLLPWAPVTREHLAKGGMTIIALLQAAQQFSDGVAANLMVKRLGGPAMVTAKFREMGDNITRLDRYEPDLGLVLSADLRDTTTPRAMAQLVQRITCGELLQQDSRQRLLQWMESTNTGSKRLRAGLPATWRSGNKTGTGRTEGTTNKYNDIAITFPPGRSPIIIAAYFDSGEYTGQIEDRHQAVLADVGRIAAEWALA</sequence>
<dbReference type="InterPro" id="IPR023650">
    <property type="entry name" value="Beta-lactam_class-A_AS"/>
</dbReference>
<dbReference type="PATRIC" id="fig|1129374.4.peg.2741"/>
<dbReference type="InterPro" id="IPR045155">
    <property type="entry name" value="Beta-lactam_cat"/>
</dbReference>
<dbReference type="Proteomes" id="UP000012046">
    <property type="component" value="Unassembled WGS sequence"/>
</dbReference>
<dbReference type="Pfam" id="PF13354">
    <property type="entry name" value="Beta-lactamase2"/>
    <property type="match status" value="1"/>
</dbReference>
<comment type="caution">
    <text evidence="9">The sequence shown here is derived from an EMBL/GenBank/DDBJ whole genome shotgun (WGS) entry which is preliminary data.</text>
</comment>
<dbReference type="SUPFAM" id="SSF56601">
    <property type="entry name" value="beta-lactamase/transpeptidase-like"/>
    <property type="match status" value="1"/>
</dbReference>
<dbReference type="GO" id="GO:0046677">
    <property type="term" value="P:response to antibiotic"/>
    <property type="evidence" value="ECO:0007669"/>
    <property type="project" value="UniProtKB-UniRule"/>
</dbReference>
<dbReference type="PRINTS" id="PR00118">
    <property type="entry name" value="BLACTAMASEA"/>
</dbReference>
<feature type="domain" description="Beta-lactamase class A catalytic" evidence="8">
    <location>
        <begin position="58"/>
        <end position="279"/>
    </location>
</feature>
<dbReference type="EC" id="3.5.2.6" evidence="3 6"/>
<dbReference type="GO" id="GO:0008800">
    <property type="term" value="F:beta-lactamase activity"/>
    <property type="evidence" value="ECO:0007669"/>
    <property type="project" value="UniProtKB-UniRule"/>
</dbReference>
<evidence type="ECO:0000256" key="3">
    <source>
        <dbReference type="ARBA" id="ARBA00012865"/>
    </source>
</evidence>
<dbReference type="EMBL" id="AHTH01000047">
    <property type="protein sequence ID" value="EHR40056.1"/>
    <property type="molecule type" value="Genomic_DNA"/>
</dbReference>
<evidence type="ECO:0000313" key="9">
    <source>
        <dbReference type="EMBL" id="EHR40056.1"/>
    </source>
</evidence>
<evidence type="ECO:0000256" key="7">
    <source>
        <dbReference type="SAM" id="SignalP"/>
    </source>
</evidence>
<feature type="chain" id="PRO_5003592067" description="Beta-lactamase" evidence="7">
    <location>
        <begin position="25"/>
        <end position="310"/>
    </location>
</feature>
<comment type="catalytic activity">
    <reaction evidence="1 6">
        <text>a beta-lactam + H2O = a substituted beta-amino acid</text>
        <dbReference type="Rhea" id="RHEA:20401"/>
        <dbReference type="ChEBI" id="CHEBI:15377"/>
        <dbReference type="ChEBI" id="CHEBI:35627"/>
        <dbReference type="ChEBI" id="CHEBI:140347"/>
        <dbReference type="EC" id="3.5.2.6"/>
    </reaction>
</comment>
<dbReference type="PANTHER" id="PTHR35333">
    <property type="entry name" value="BETA-LACTAMASE"/>
    <property type="match status" value="1"/>
</dbReference>
<accession>H3ZHA0</accession>
<keyword evidence="5 6" id="KW-0046">Antibiotic resistance</keyword>
<evidence type="ECO:0000256" key="1">
    <source>
        <dbReference type="ARBA" id="ARBA00001526"/>
    </source>
</evidence>
<dbReference type="STRING" id="1129374.AJE_13854"/>
<dbReference type="AlphaFoldDB" id="H3ZHA0"/>
<evidence type="ECO:0000256" key="6">
    <source>
        <dbReference type="RuleBase" id="RU361140"/>
    </source>
</evidence>
<evidence type="ECO:0000256" key="4">
    <source>
        <dbReference type="ARBA" id="ARBA00022801"/>
    </source>
</evidence>
<feature type="signal peptide" evidence="7">
    <location>
        <begin position="1"/>
        <end position="24"/>
    </location>
</feature>
<keyword evidence="10" id="KW-1185">Reference proteome</keyword>
<gene>
    <name evidence="9" type="ORF">AJE_13854</name>
</gene>
<reference evidence="9 10" key="1">
    <citation type="journal article" date="2012" name="J. Bacteriol.">
        <title>Genome Sequence of Extracellular-Protease-Producing Alishewanella jeotgali Isolated from Traditional Korean Fermented Seafood.</title>
        <authorList>
            <person name="Jung J."/>
            <person name="Chun J."/>
            <person name="Park W."/>
        </authorList>
    </citation>
    <scope>NUCLEOTIDE SEQUENCE [LARGE SCALE GENOMIC DNA]</scope>
    <source>
        <strain evidence="9 10">KCTC 22429</strain>
    </source>
</reference>
<evidence type="ECO:0000313" key="10">
    <source>
        <dbReference type="Proteomes" id="UP000012046"/>
    </source>
</evidence>
<keyword evidence="7" id="KW-0732">Signal</keyword>
<organism evidence="9 10">
    <name type="scientific">Alishewanella jeotgali KCTC 22429</name>
    <dbReference type="NCBI Taxonomy" id="1129374"/>
    <lineage>
        <taxon>Bacteria</taxon>
        <taxon>Pseudomonadati</taxon>
        <taxon>Pseudomonadota</taxon>
        <taxon>Gammaproteobacteria</taxon>
        <taxon>Alteromonadales</taxon>
        <taxon>Alteromonadaceae</taxon>
        <taxon>Alishewanella</taxon>
    </lineage>
</organism>
<evidence type="ECO:0000256" key="2">
    <source>
        <dbReference type="ARBA" id="ARBA00009009"/>
    </source>
</evidence>
<evidence type="ECO:0000259" key="8">
    <source>
        <dbReference type="Pfam" id="PF13354"/>
    </source>
</evidence>
<dbReference type="PANTHER" id="PTHR35333:SF3">
    <property type="entry name" value="BETA-LACTAMASE-TYPE TRANSPEPTIDASE FOLD CONTAINING PROTEIN"/>
    <property type="match status" value="1"/>
</dbReference>